<dbReference type="AlphaFoldDB" id="C3JCA4"/>
<name>C3JCA4_POREA</name>
<gene>
    <name evidence="1" type="ORF">POREN0001_1995</name>
</gene>
<protein>
    <submittedName>
        <fullName evidence="1">Uncharacterized protein</fullName>
    </submittedName>
</protein>
<dbReference type="STRING" id="553175.POREN0001_1995"/>
<dbReference type="Proteomes" id="UP000004295">
    <property type="component" value="Unassembled WGS sequence"/>
</dbReference>
<proteinExistence type="predicted"/>
<comment type="caution">
    <text evidence="1">The sequence shown here is derived from an EMBL/GenBank/DDBJ whole genome shotgun (WGS) entry which is preliminary data.</text>
</comment>
<evidence type="ECO:0000313" key="2">
    <source>
        <dbReference type="Proteomes" id="UP000004295"/>
    </source>
</evidence>
<evidence type="ECO:0000313" key="1">
    <source>
        <dbReference type="EMBL" id="EEN82162.1"/>
    </source>
</evidence>
<keyword evidence="2" id="KW-1185">Reference proteome</keyword>
<sequence length="70" mass="7954">MTQVKYLLLREEVTCKGSLFLLIDRLSLYENPGAFVGITNLLVKRELSMETKKGATLRMSVLPYNESESD</sequence>
<organism evidence="1 2">
    <name type="scientific">Porphyromonas endodontalis (strain ATCC 35406 / DSM 24491 / JCM 8526 / CCUG 16442 / BCRC 14492 / NCTC 13058 / HG 370)</name>
    <name type="common">Bacteroides endodontalis</name>
    <dbReference type="NCBI Taxonomy" id="553175"/>
    <lineage>
        <taxon>Bacteria</taxon>
        <taxon>Pseudomonadati</taxon>
        <taxon>Bacteroidota</taxon>
        <taxon>Bacteroidia</taxon>
        <taxon>Bacteroidales</taxon>
        <taxon>Porphyromonadaceae</taxon>
        <taxon>Porphyromonas</taxon>
    </lineage>
</organism>
<accession>C3JCA4</accession>
<dbReference type="EMBL" id="ACNN01000031">
    <property type="protein sequence ID" value="EEN82162.1"/>
    <property type="molecule type" value="Genomic_DNA"/>
</dbReference>
<reference evidence="1 2" key="1">
    <citation type="submission" date="2009-04" db="EMBL/GenBank/DDBJ databases">
        <authorList>
            <person name="Sebastian Y."/>
            <person name="Madupu R."/>
            <person name="Durkin A.S."/>
            <person name="Torralba M."/>
            <person name="Methe B."/>
            <person name="Sutton G.G."/>
            <person name="Strausberg R.L."/>
            <person name="Nelson K.E."/>
        </authorList>
    </citation>
    <scope>NUCLEOTIDE SEQUENCE [LARGE SCALE GENOMIC DNA]</scope>
    <source>
        <strain evidence="2">ATCC 35406 / BCRC 14492 / JCM 8526 / NCTC 13058 / HG 370</strain>
    </source>
</reference>